<protein>
    <submittedName>
        <fullName evidence="2">DUF3794 domain-containing protein</fullName>
    </submittedName>
</protein>
<dbReference type="Proteomes" id="UP001208131">
    <property type="component" value="Unassembled WGS sequence"/>
</dbReference>
<feature type="domain" description="SipL SPOCS" evidence="1">
    <location>
        <begin position="190"/>
        <end position="269"/>
    </location>
</feature>
<evidence type="ECO:0000313" key="2">
    <source>
        <dbReference type="EMBL" id="MCU6705192.1"/>
    </source>
</evidence>
<dbReference type="RefSeq" id="WP_267300593.1">
    <property type="nucleotide sequence ID" value="NZ_JAOQJZ010000003.1"/>
</dbReference>
<dbReference type="EMBL" id="JAOQJZ010000003">
    <property type="protein sequence ID" value="MCU6705192.1"/>
    <property type="molecule type" value="Genomic_DNA"/>
</dbReference>
<evidence type="ECO:0000313" key="3">
    <source>
        <dbReference type="Proteomes" id="UP001208131"/>
    </source>
</evidence>
<comment type="caution">
    <text evidence="2">The sequence shown here is derived from an EMBL/GenBank/DDBJ whole genome shotgun (WGS) entry which is preliminary data.</text>
</comment>
<keyword evidence="3" id="KW-1185">Reference proteome</keyword>
<name>A0AAE3LJZ7_9FIRM</name>
<organism evidence="2 3">
    <name type="scientific">Hominimerdicola aceti</name>
    <dbReference type="NCBI Taxonomy" id="2981726"/>
    <lineage>
        <taxon>Bacteria</taxon>
        <taxon>Bacillati</taxon>
        <taxon>Bacillota</taxon>
        <taxon>Clostridia</taxon>
        <taxon>Eubacteriales</taxon>
        <taxon>Oscillospiraceae</taxon>
        <taxon>Hominimerdicola</taxon>
    </lineage>
</organism>
<reference evidence="2 3" key="1">
    <citation type="journal article" date="2021" name="ISME Commun">
        <title>Automated analysis of genomic sequences facilitates high-throughput and comprehensive description of bacteria.</title>
        <authorList>
            <person name="Hitch T.C.A."/>
        </authorList>
    </citation>
    <scope>NUCLEOTIDE SEQUENCE [LARGE SCALE GENOMIC DNA]</scope>
    <source>
        <strain evidence="2 3">Sanger_31</strain>
    </source>
</reference>
<dbReference type="InterPro" id="IPR018392">
    <property type="entry name" value="LysM"/>
</dbReference>
<evidence type="ECO:0000259" key="1">
    <source>
        <dbReference type="Pfam" id="PF12673"/>
    </source>
</evidence>
<accession>A0AAE3LJZ7</accession>
<gene>
    <name evidence="2" type="ORF">OCV57_04530</name>
</gene>
<dbReference type="CDD" id="cd00118">
    <property type="entry name" value="LysM"/>
    <property type="match status" value="1"/>
</dbReference>
<sequence>MNTMDLKLNREMLSMTRTILDASCEQAVEKDFLLPDYYPDIFRVLKCVITPTVQSHSINGGKLSFDMAVLIRVLYISQNDKRINCIEQKMNYTKSFDLQGDCGDPMIWLTPKCDYVNCRVVNQRRLDIRGAVTIHANVTGEVTVPIVTDAFGCGIQLKKVAVTYPAKRLTAAKRITLIEELQLSAAKAPVGTILRTDCRIIPQEHKMIAGKLVTKGDAEIMMLYSCVTTDGEETAETMRFTLPFSQIIDIDGIDDTFTADVRITPAGCDIIPKSDDSGTLECELVLLVNCVAKKLSTCEIVTDAYSTCFECEAERCESKLDSESIKLSDSHSVTAKLSCQEGEIRCVHDSWATLSNVTSRLDEEKKAFIISGSVTFCIIGRNEDGTPLYLENDSPFEHEIPIPENVNGEISISPDLCIENCTYYLADETTAELKADIKIDGEMTIQQTGTMISELRVLTDKPKEKNDKYALKICYCNESDDIWEIAKKYSTSITAILEENELTDDKISKQGMLLIPLMN</sequence>
<dbReference type="InterPro" id="IPR024300">
    <property type="entry name" value="SipL_SPOCS_dom"/>
</dbReference>
<dbReference type="Pfam" id="PF12673">
    <property type="entry name" value="SipL"/>
    <property type="match status" value="1"/>
</dbReference>
<proteinExistence type="predicted"/>
<dbReference type="AlphaFoldDB" id="A0AAE3LJZ7"/>